<feature type="compositionally biased region" description="Low complexity" evidence="1">
    <location>
        <begin position="63"/>
        <end position="74"/>
    </location>
</feature>
<organism evidence="3 4">
    <name type="scientific">Danio rerio</name>
    <name type="common">Zebrafish</name>
    <name type="synonym">Brachydanio rerio</name>
    <dbReference type="NCBI Taxonomy" id="7955"/>
    <lineage>
        <taxon>Eukaryota</taxon>
        <taxon>Metazoa</taxon>
        <taxon>Chordata</taxon>
        <taxon>Craniata</taxon>
        <taxon>Vertebrata</taxon>
        <taxon>Euteleostomi</taxon>
        <taxon>Actinopterygii</taxon>
        <taxon>Neopterygii</taxon>
        <taxon>Teleostei</taxon>
        <taxon>Ostariophysi</taxon>
        <taxon>Cypriniformes</taxon>
        <taxon>Danionidae</taxon>
        <taxon>Danioninae</taxon>
        <taxon>Danio</taxon>
    </lineage>
</organism>
<feature type="transmembrane region" description="Helical" evidence="2">
    <location>
        <begin position="138"/>
        <end position="159"/>
    </location>
</feature>
<name>A0A8M2BJ99_DANRE</name>
<keyword evidence="2" id="KW-0472">Membrane</keyword>
<keyword evidence="2" id="KW-1133">Transmembrane helix</keyword>
<dbReference type="PANTHER" id="PTHR31020:SF1">
    <property type="entry name" value="TRANSMEMBRANE PROTEIN 174"/>
    <property type="match status" value="1"/>
</dbReference>
<keyword evidence="2 4" id="KW-0812">Transmembrane</keyword>
<feature type="region of interest" description="Disordered" evidence="1">
    <location>
        <begin position="258"/>
        <end position="294"/>
    </location>
</feature>
<feature type="region of interest" description="Disordered" evidence="1">
    <location>
        <begin position="42"/>
        <end position="75"/>
    </location>
</feature>
<evidence type="ECO:0000256" key="2">
    <source>
        <dbReference type="SAM" id="Phobius"/>
    </source>
</evidence>
<dbReference type="Pfam" id="PF15029">
    <property type="entry name" value="TMEM174"/>
    <property type="match status" value="1"/>
</dbReference>
<accession>A0A8M2BJ99</accession>
<evidence type="ECO:0000313" key="5">
    <source>
        <dbReference type="ZFIN" id="ZDB-GENE-080819-2"/>
    </source>
</evidence>
<dbReference type="AlphaFoldDB" id="A0A8M2BJ99"/>
<evidence type="ECO:0000313" key="3">
    <source>
        <dbReference type="Proteomes" id="UP000000437"/>
    </source>
</evidence>
<dbReference type="RefSeq" id="XP_005172035.4">
    <property type="nucleotide sequence ID" value="XM_005171978.6"/>
</dbReference>
<dbReference type="OrthoDB" id="9931655at2759"/>
<evidence type="ECO:0000313" key="4">
    <source>
        <dbReference type="RefSeq" id="XP_005172035.4"/>
    </source>
</evidence>
<keyword evidence="3" id="KW-1185">Reference proteome</keyword>
<gene>
    <name evidence="4 5" type="primary">tmem174</name>
</gene>
<reference evidence="4" key="1">
    <citation type="submission" date="2025-08" db="UniProtKB">
        <authorList>
            <consortium name="RefSeq"/>
        </authorList>
    </citation>
    <scope>IDENTIFICATION</scope>
    <source>
        <strain evidence="4">Tuebingen</strain>
        <tissue evidence="4">Fibroblasts and whole tissue</tissue>
    </source>
</reference>
<dbReference type="FunCoup" id="A0A8M2BJ99">
    <property type="interactions" value="1629"/>
</dbReference>
<feature type="compositionally biased region" description="Low complexity" evidence="1">
    <location>
        <begin position="282"/>
        <end position="293"/>
    </location>
</feature>
<dbReference type="InterPro" id="IPR027835">
    <property type="entry name" value="TMEM174"/>
</dbReference>
<dbReference type="CTD" id="134288"/>
<sequence>MIFKDSPGTDECIFVRQVCKSCSKNSQMRHNGICDIWKSIQEGRNQGTNPPAGPSDAIPADISNTNSSSNQSPSDVPVNIVSLVPSEALSSSDSQVSDGDKAGATLLFSGVFLGMVGMTFTAMGWAKNNGSNGYEWTQLLGPILLSVGGTFVLISICKFRMLSCLSCKQIEEEITPEVDTLPPLSGPSFVFTRLSQPITFHRGTVVQYIPPPYASVEPDHGLGNVNGLHSSHQPLAVTVSGPPQYYSVFPMDNAGFISGEHNNPTVQRGNRNASVSDEEGKAGAADSASSPPAYEELFATSCDSYS</sequence>
<dbReference type="ZFIN" id="ZDB-GENE-080819-2">
    <property type="gene designation" value="tmem174"/>
</dbReference>
<proteinExistence type="predicted"/>
<dbReference type="PANTHER" id="PTHR31020">
    <property type="entry name" value="TRANSMEMBRANE PROTEIN 174"/>
    <property type="match status" value="1"/>
</dbReference>
<feature type="compositionally biased region" description="Polar residues" evidence="1">
    <location>
        <begin position="260"/>
        <end position="275"/>
    </location>
</feature>
<dbReference type="GeneID" id="101885856"/>
<protein>
    <submittedName>
        <fullName evidence="4">Transmembrane protein 174</fullName>
    </submittedName>
</protein>
<dbReference type="AGR" id="ZFIN:ZDB-GENE-080819-2"/>
<feature type="transmembrane region" description="Helical" evidence="2">
    <location>
        <begin position="104"/>
        <end position="126"/>
    </location>
</feature>
<dbReference type="KEGG" id="dre:101885856"/>
<dbReference type="Proteomes" id="UP000000437">
    <property type="component" value="Chromosome 5"/>
</dbReference>
<evidence type="ECO:0000256" key="1">
    <source>
        <dbReference type="SAM" id="MobiDB-lite"/>
    </source>
</evidence>